<dbReference type="Proteomes" id="UP000045545">
    <property type="component" value="Unassembled WGS sequence"/>
</dbReference>
<accession>A0A0E4GAP3</accession>
<dbReference type="STRING" id="690567.703"/>
<feature type="domain" description="G5" evidence="2">
    <location>
        <begin position="333"/>
        <end position="412"/>
    </location>
</feature>
<protein>
    <submittedName>
        <fullName evidence="3">G5 domain</fullName>
    </submittedName>
</protein>
<dbReference type="AlphaFoldDB" id="A0A0E4GAP3"/>
<dbReference type="Pfam" id="PF07501">
    <property type="entry name" value="G5"/>
    <property type="match status" value="1"/>
</dbReference>
<proteinExistence type="predicted"/>
<dbReference type="Gene3D" id="2.20.230.10">
    <property type="entry name" value="Resuscitation-promoting factor rpfb"/>
    <property type="match status" value="1"/>
</dbReference>
<dbReference type="RefSeq" id="WP_046495835.1">
    <property type="nucleotide sequence ID" value="NZ_CGIH01000009.1"/>
</dbReference>
<dbReference type="InterPro" id="IPR011098">
    <property type="entry name" value="G5_dom"/>
</dbReference>
<name>A0A0E4GAP3_9FIRM</name>
<dbReference type="InterPro" id="IPR022029">
    <property type="entry name" value="YoaR-like_PG-bd"/>
</dbReference>
<keyword evidence="1" id="KW-0732">Signal</keyword>
<sequence>MTDVNKIIIKVISLGLLAACLSIMLVSMALAKRDAAIYPSNLKIGDIAVANLNQDEAGAKIRAEMDRKWDSQLKIIIDKQNSVVSIPITELGITYDVDASLQKADEYLHTGSLLQHTLIRGESIDIAPVMKINNKVLFDQKLTDIMDKANKPAVDARVLYIKGYLEYVVHVDGYIVKRDESLAHIKRAIAQGYLGPIALKLQDVYPKVKTEDIKDIKSLIGVGTGSLNEFIVREPILGQTISRINGTIVMNEDDFSLKTALADHESKDLEQSCQQVALIISNTLANACRSANLHVVNTEPGEVEFINNTGNPLMLNIAVEGSNLLVRIYGLQTEKGKEMLLIKEQTIISPQIEVKIDKKLKPGDKIVEKGQEGQKISTFRVVRVNGQEIEKKLLTEEIHPPRNTVITVAPGTTIK</sequence>
<evidence type="ECO:0000259" key="2">
    <source>
        <dbReference type="PROSITE" id="PS51109"/>
    </source>
</evidence>
<dbReference type="Pfam" id="PF12229">
    <property type="entry name" value="PG_binding_4"/>
    <property type="match status" value="1"/>
</dbReference>
<keyword evidence="4" id="KW-1185">Reference proteome</keyword>
<dbReference type="SMART" id="SM01208">
    <property type="entry name" value="G5"/>
    <property type="match status" value="1"/>
</dbReference>
<dbReference type="EMBL" id="CGIH01000009">
    <property type="protein sequence ID" value="CFX17171.1"/>
    <property type="molecule type" value="Genomic_DNA"/>
</dbReference>
<dbReference type="PROSITE" id="PS51109">
    <property type="entry name" value="G5"/>
    <property type="match status" value="1"/>
</dbReference>
<organism evidence="3 4">
    <name type="scientific">Syntrophomonas zehnderi OL-4</name>
    <dbReference type="NCBI Taxonomy" id="690567"/>
    <lineage>
        <taxon>Bacteria</taxon>
        <taxon>Bacillati</taxon>
        <taxon>Bacillota</taxon>
        <taxon>Clostridia</taxon>
        <taxon>Eubacteriales</taxon>
        <taxon>Syntrophomonadaceae</taxon>
        <taxon>Syntrophomonas</taxon>
    </lineage>
</organism>
<dbReference type="OrthoDB" id="2078410at2"/>
<evidence type="ECO:0000313" key="3">
    <source>
        <dbReference type="EMBL" id="CFX17171.1"/>
    </source>
</evidence>
<dbReference type="PANTHER" id="PTHR35788:SF1">
    <property type="entry name" value="EXPORTED PROTEIN"/>
    <property type="match status" value="1"/>
</dbReference>
<reference evidence="3 4" key="1">
    <citation type="submission" date="2015-03" db="EMBL/GenBank/DDBJ databases">
        <authorList>
            <person name="Murphy D."/>
        </authorList>
    </citation>
    <scope>NUCLEOTIDE SEQUENCE [LARGE SCALE GENOMIC DNA]</scope>
    <source>
        <strain evidence="3 4">OL-4</strain>
    </source>
</reference>
<gene>
    <name evidence="3" type="ORF">703</name>
</gene>
<dbReference type="PANTHER" id="PTHR35788">
    <property type="entry name" value="EXPORTED PROTEIN-RELATED"/>
    <property type="match status" value="1"/>
</dbReference>
<evidence type="ECO:0000313" key="4">
    <source>
        <dbReference type="Proteomes" id="UP000045545"/>
    </source>
</evidence>
<dbReference type="InterPro" id="IPR052913">
    <property type="entry name" value="Glycopeptide_resist_protein"/>
</dbReference>
<evidence type="ECO:0000256" key="1">
    <source>
        <dbReference type="ARBA" id="ARBA00022729"/>
    </source>
</evidence>